<reference evidence="9" key="1">
    <citation type="submission" date="2021-02" db="EMBL/GenBank/DDBJ databases">
        <authorList>
            <person name="Nowell W R."/>
        </authorList>
    </citation>
    <scope>NUCLEOTIDE SEQUENCE</scope>
</reference>
<comment type="caution">
    <text evidence="9">The sequence shown here is derived from an EMBL/GenBank/DDBJ whole genome shotgun (WGS) entry which is preliminary data.</text>
</comment>
<dbReference type="InterPro" id="IPR001893">
    <property type="entry name" value="Cys-rich_GLG1_repeat"/>
</dbReference>
<gene>
    <name evidence="9" type="ORF">JBS370_LOCUS39698</name>
</gene>
<evidence type="ECO:0000256" key="6">
    <source>
        <dbReference type="ARBA" id="ARBA00023136"/>
    </source>
</evidence>
<accession>A0A820GFP2</accession>
<evidence type="ECO:0000256" key="4">
    <source>
        <dbReference type="ARBA" id="ARBA00022737"/>
    </source>
</evidence>
<name>A0A820GFP2_9BILA</name>
<evidence type="ECO:0008006" key="11">
    <source>
        <dbReference type="Google" id="ProtNLM"/>
    </source>
</evidence>
<feature type="non-terminal residue" evidence="9">
    <location>
        <position position="1"/>
    </location>
</feature>
<evidence type="ECO:0000256" key="8">
    <source>
        <dbReference type="PROSITE-ProRule" id="PRU00622"/>
    </source>
</evidence>
<dbReference type="Proteomes" id="UP000663836">
    <property type="component" value="Unassembled WGS sequence"/>
</dbReference>
<dbReference type="PANTHER" id="PTHR11884">
    <property type="entry name" value="SELECTIN LIGAND RELATED"/>
    <property type="match status" value="1"/>
</dbReference>
<feature type="repeat" description="Cys-rich GLG1" evidence="8">
    <location>
        <begin position="1"/>
        <end position="60"/>
    </location>
</feature>
<evidence type="ECO:0000256" key="5">
    <source>
        <dbReference type="ARBA" id="ARBA00022989"/>
    </source>
</evidence>
<keyword evidence="6" id="KW-0472">Membrane</keyword>
<keyword evidence="5" id="KW-1133">Transmembrane helix</keyword>
<dbReference type="EMBL" id="CAJOBD010029503">
    <property type="protein sequence ID" value="CAF4279273.1"/>
    <property type="molecule type" value="Genomic_DNA"/>
</dbReference>
<dbReference type="AlphaFoldDB" id="A0A820GFP2"/>
<dbReference type="PANTHER" id="PTHR11884:SF1">
    <property type="entry name" value="GOLGI APPARATUS PROTEIN 1"/>
    <property type="match status" value="1"/>
</dbReference>
<dbReference type="GO" id="GO:0000139">
    <property type="term" value="C:Golgi membrane"/>
    <property type="evidence" value="ECO:0007669"/>
    <property type="project" value="InterPro"/>
</dbReference>
<evidence type="ECO:0000313" key="10">
    <source>
        <dbReference type="Proteomes" id="UP000663836"/>
    </source>
</evidence>
<dbReference type="PROSITE" id="PS51289">
    <property type="entry name" value="GLG1_C_RICH"/>
    <property type="match status" value="1"/>
</dbReference>
<sequence>LSSQCRREIFRLAEMQSDDYHLDRALYYACRDDRERLCEQVSSGNGRIYRCLYDQKFNSMMSPATDNIVG</sequence>
<dbReference type="InterPro" id="IPR039728">
    <property type="entry name" value="GLG1"/>
</dbReference>
<evidence type="ECO:0000313" key="9">
    <source>
        <dbReference type="EMBL" id="CAF4279273.1"/>
    </source>
</evidence>
<dbReference type="InterPro" id="IPR017873">
    <property type="entry name" value="Cys-rich_GLG1_repeat_euk"/>
</dbReference>
<dbReference type="Pfam" id="PF00839">
    <property type="entry name" value="Cys_rich_FGFR"/>
    <property type="match status" value="1"/>
</dbReference>
<comment type="subcellular location">
    <subcellularLocation>
        <location evidence="1">Membrane</location>
        <topology evidence="1">Single-pass type I membrane protein</topology>
    </subcellularLocation>
</comment>
<keyword evidence="4" id="KW-0677">Repeat</keyword>
<organism evidence="9 10">
    <name type="scientific">Rotaria sordida</name>
    <dbReference type="NCBI Taxonomy" id="392033"/>
    <lineage>
        <taxon>Eukaryota</taxon>
        <taxon>Metazoa</taxon>
        <taxon>Spiralia</taxon>
        <taxon>Gnathifera</taxon>
        <taxon>Rotifera</taxon>
        <taxon>Eurotatoria</taxon>
        <taxon>Bdelloidea</taxon>
        <taxon>Philodinida</taxon>
        <taxon>Philodinidae</taxon>
        <taxon>Rotaria</taxon>
    </lineage>
</organism>
<evidence type="ECO:0000256" key="7">
    <source>
        <dbReference type="ARBA" id="ARBA00023180"/>
    </source>
</evidence>
<protein>
    <recommendedName>
        <fullName evidence="11">Golgi apparatus protein 1</fullName>
    </recommendedName>
</protein>
<keyword evidence="3" id="KW-0732">Signal</keyword>
<proteinExistence type="predicted"/>
<keyword evidence="2" id="KW-0812">Transmembrane</keyword>
<evidence type="ECO:0000256" key="2">
    <source>
        <dbReference type="ARBA" id="ARBA00022692"/>
    </source>
</evidence>
<keyword evidence="7" id="KW-0325">Glycoprotein</keyword>
<evidence type="ECO:0000256" key="3">
    <source>
        <dbReference type="ARBA" id="ARBA00022729"/>
    </source>
</evidence>
<evidence type="ECO:0000256" key="1">
    <source>
        <dbReference type="ARBA" id="ARBA00004479"/>
    </source>
</evidence>